<name>A0A6J5YE49_9ZZZZ</name>
<organism evidence="1">
    <name type="scientific">freshwater metagenome</name>
    <dbReference type="NCBI Taxonomy" id="449393"/>
    <lineage>
        <taxon>unclassified sequences</taxon>
        <taxon>metagenomes</taxon>
        <taxon>ecological metagenomes</taxon>
    </lineage>
</organism>
<evidence type="ECO:0000313" key="1">
    <source>
        <dbReference type="EMBL" id="CAB4324484.1"/>
    </source>
</evidence>
<gene>
    <name evidence="1" type="ORF">UFOPK1392_02255</name>
</gene>
<protein>
    <submittedName>
        <fullName evidence="1">Unannotated protein</fullName>
    </submittedName>
</protein>
<dbReference type="EMBL" id="CAEMXZ010000156">
    <property type="protein sequence ID" value="CAB4324484.1"/>
    <property type="molecule type" value="Genomic_DNA"/>
</dbReference>
<sequence length="220" mass="24739">MILFNDAVAEARATDDSTPTARALIELTQHEPPYWRSPNPPLSNQETLRSVLKSRIPLAFQPETDAPYFGVHSRLGDYLNDSWRDFLGPTDPSLLLELGRQLSQKHGGLPIRVFTDSPAVFQELCPELTTGQYEISDAVSSWDALTGMARSHAFVMSNITLSWWAAFIATTYRSDPVDVLMPFPWHVTPDRADDLLPLPEWTRYERRLLPASAASNPSEE</sequence>
<proteinExistence type="predicted"/>
<reference evidence="1" key="1">
    <citation type="submission" date="2020-05" db="EMBL/GenBank/DDBJ databases">
        <authorList>
            <person name="Chiriac C."/>
            <person name="Salcher M."/>
            <person name="Ghai R."/>
            <person name="Kavagutti S V."/>
        </authorList>
    </citation>
    <scope>NUCLEOTIDE SEQUENCE</scope>
</reference>
<accession>A0A6J5YE49</accession>
<dbReference type="AlphaFoldDB" id="A0A6J5YE49"/>